<comment type="caution">
    <text evidence="11">The sequence shown here is derived from an EMBL/GenBank/DDBJ whole genome shotgun (WGS) entry which is preliminary data.</text>
</comment>
<dbReference type="PROSITE" id="PS00760">
    <property type="entry name" value="SPASE_I_2"/>
    <property type="match status" value="1"/>
</dbReference>
<dbReference type="Gene3D" id="2.10.109.10">
    <property type="entry name" value="Umud Fragment, subunit A"/>
    <property type="match status" value="1"/>
</dbReference>
<keyword evidence="6 8" id="KW-0378">Hydrolase</keyword>
<evidence type="ECO:0000256" key="9">
    <source>
        <dbReference type="RuleBase" id="RU362042"/>
    </source>
</evidence>
<evidence type="ECO:0000256" key="3">
    <source>
        <dbReference type="ARBA" id="ARBA00013208"/>
    </source>
</evidence>
<feature type="active site" evidence="7">
    <location>
        <position position="162"/>
    </location>
</feature>
<reference evidence="11" key="1">
    <citation type="journal article" date="2014" name="Int. J. Syst. Evol. Microbiol.">
        <title>Complete genome sequence of Corynebacterium casei LMG S-19264T (=DSM 44701T), isolated from a smear-ripened cheese.</title>
        <authorList>
            <consortium name="US DOE Joint Genome Institute (JGI-PGF)"/>
            <person name="Walter F."/>
            <person name="Albersmeier A."/>
            <person name="Kalinowski J."/>
            <person name="Ruckert C."/>
        </authorList>
    </citation>
    <scope>NUCLEOTIDE SEQUENCE</scope>
    <source>
        <strain evidence="11">KCTC 22169</strain>
    </source>
</reference>
<comment type="subcellular location">
    <subcellularLocation>
        <location evidence="9">Membrane</location>
        <topology evidence="9">Multi-pass membrane protein</topology>
    </subcellularLocation>
</comment>
<dbReference type="CDD" id="cd06530">
    <property type="entry name" value="S26_SPase_I"/>
    <property type="match status" value="1"/>
</dbReference>
<reference evidence="11" key="2">
    <citation type="submission" date="2020-09" db="EMBL/GenBank/DDBJ databases">
        <authorList>
            <person name="Sun Q."/>
            <person name="Kim S."/>
        </authorList>
    </citation>
    <scope>NUCLEOTIDE SEQUENCE</scope>
    <source>
        <strain evidence="11">KCTC 22169</strain>
    </source>
</reference>
<dbReference type="NCBIfam" id="TIGR02227">
    <property type="entry name" value="sigpep_I_bact"/>
    <property type="match status" value="1"/>
</dbReference>
<keyword evidence="5 8" id="KW-0645">Protease</keyword>
<evidence type="ECO:0000256" key="4">
    <source>
        <dbReference type="ARBA" id="ARBA00019232"/>
    </source>
</evidence>
<evidence type="ECO:0000256" key="1">
    <source>
        <dbReference type="ARBA" id="ARBA00000677"/>
    </source>
</evidence>
<keyword evidence="12" id="KW-1185">Reference proteome</keyword>
<evidence type="ECO:0000256" key="8">
    <source>
        <dbReference type="RuleBase" id="RU003993"/>
    </source>
</evidence>
<feature type="transmembrane region" description="Helical" evidence="8">
    <location>
        <begin position="6"/>
        <end position="23"/>
    </location>
</feature>
<protein>
    <recommendedName>
        <fullName evidence="4 8">Signal peptidase I</fullName>
        <ecNumber evidence="3 8">3.4.21.89</ecNumber>
    </recommendedName>
</protein>
<dbReference type="PANTHER" id="PTHR43390">
    <property type="entry name" value="SIGNAL PEPTIDASE I"/>
    <property type="match status" value="1"/>
</dbReference>
<dbReference type="GO" id="GO:0009003">
    <property type="term" value="F:signal peptidase activity"/>
    <property type="evidence" value="ECO:0007669"/>
    <property type="project" value="UniProtKB-EC"/>
</dbReference>
<feature type="transmembrane region" description="Helical" evidence="8">
    <location>
        <begin position="78"/>
        <end position="100"/>
    </location>
</feature>
<evidence type="ECO:0000256" key="2">
    <source>
        <dbReference type="ARBA" id="ARBA00009370"/>
    </source>
</evidence>
<dbReference type="RefSeq" id="WP_308427567.1">
    <property type="nucleotide sequence ID" value="NZ_BMXR01000013.1"/>
</dbReference>
<dbReference type="PROSITE" id="PS00501">
    <property type="entry name" value="SPASE_I_1"/>
    <property type="match status" value="1"/>
</dbReference>
<keyword evidence="8" id="KW-1133">Transmembrane helix</keyword>
<accession>A0A918KQP7</accession>
<evidence type="ECO:0000259" key="10">
    <source>
        <dbReference type="Pfam" id="PF10502"/>
    </source>
</evidence>
<dbReference type="GO" id="GO:0016020">
    <property type="term" value="C:membrane"/>
    <property type="evidence" value="ECO:0007669"/>
    <property type="project" value="UniProtKB-SubCell"/>
</dbReference>
<evidence type="ECO:0000256" key="5">
    <source>
        <dbReference type="ARBA" id="ARBA00022670"/>
    </source>
</evidence>
<dbReference type="EMBL" id="BMXR01000013">
    <property type="protein sequence ID" value="GGX69835.1"/>
    <property type="molecule type" value="Genomic_DNA"/>
</dbReference>
<dbReference type="InterPro" id="IPR019756">
    <property type="entry name" value="Pept_S26A_signal_pept_1_Ser-AS"/>
</dbReference>
<feature type="domain" description="Peptidase S26" evidence="10">
    <location>
        <begin position="133"/>
        <end position="350"/>
    </location>
</feature>
<dbReference type="InterPro" id="IPR019533">
    <property type="entry name" value="Peptidase_S26"/>
</dbReference>
<dbReference type="GO" id="GO:0004252">
    <property type="term" value="F:serine-type endopeptidase activity"/>
    <property type="evidence" value="ECO:0007669"/>
    <property type="project" value="InterPro"/>
</dbReference>
<dbReference type="PRINTS" id="PR00727">
    <property type="entry name" value="LEADERPTASE"/>
</dbReference>
<evidence type="ECO:0000256" key="6">
    <source>
        <dbReference type="ARBA" id="ARBA00022801"/>
    </source>
</evidence>
<keyword evidence="8" id="KW-0472">Membrane</keyword>
<evidence type="ECO:0000256" key="7">
    <source>
        <dbReference type="PIRSR" id="PIRSR600223-1"/>
    </source>
</evidence>
<dbReference type="PANTHER" id="PTHR43390:SF1">
    <property type="entry name" value="CHLOROPLAST PROCESSING PEPTIDASE"/>
    <property type="match status" value="1"/>
</dbReference>
<proteinExistence type="inferred from homology"/>
<name>A0A918KQP7_9GAMM</name>
<evidence type="ECO:0000313" key="12">
    <source>
        <dbReference type="Proteomes" id="UP000626148"/>
    </source>
</evidence>
<comment type="similarity">
    <text evidence="2 9">Belongs to the peptidase S26 family.</text>
</comment>
<sequence>MNVIVIFWACLALTAALAMLIFAREHKRLSTAADQAEWDESQLQALFSPSIQERGLGYVLLAMLALLIWQTIRQSFDFALLLVVATGVTGLIYLADVLVLRPYRQRVLKAAQGSIDNFEETAAQLNTEPGLIENSRSFFPVLLLVFVLRSFLFEPFQIPSGSMKPTLEIGDFILVNRFTYGIRMPVTNDVVIPVNQPERGDIIVFRPPHEPDKNFIKRVIGLPGDRIQYDYGRRILRINGEVVEHEFEGRVSDEEGNYLRYTEHLNSLDHSIYLNQTGPNRHPHEWLPPAGVVVPQGHYFVMGDNRDSSHDSRYWEGQRRIQQGDYGNNGENAWGFVDENAILGEAVGIWMHWEGWYPSFSRLGGIE</sequence>
<evidence type="ECO:0000313" key="11">
    <source>
        <dbReference type="EMBL" id="GGX69835.1"/>
    </source>
</evidence>
<dbReference type="PROSITE" id="PS00761">
    <property type="entry name" value="SPASE_I_3"/>
    <property type="match status" value="1"/>
</dbReference>
<dbReference type="Pfam" id="PF10502">
    <property type="entry name" value="Peptidase_S26"/>
    <property type="match status" value="1"/>
</dbReference>
<organism evidence="11 12">
    <name type="scientific">Saccharospirillum salsuginis</name>
    <dbReference type="NCBI Taxonomy" id="418750"/>
    <lineage>
        <taxon>Bacteria</taxon>
        <taxon>Pseudomonadati</taxon>
        <taxon>Pseudomonadota</taxon>
        <taxon>Gammaproteobacteria</taxon>
        <taxon>Oceanospirillales</taxon>
        <taxon>Saccharospirillaceae</taxon>
        <taxon>Saccharospirillum</taxon>
    </lineage>
</organism>
<dbReference type="AlphaFoldDB" id="A0A918KQP7"/>
<dbReference type="InterPro" id="IPR019758">
    <property type="entry name" value="Pept_S26A_signal_pept_1_CS"/>
</dbReference>
<dbReference type="InterPro" id="IPR000223">
    <property type="entry name" value="Pept_S26A_signal_pept_1"/>
</dbReference>
<gene>
    <name evidence="11" type="ORF">GCM10007392_41790</name>
</gene>
<feature type="active site" evidence="7">
    <location>
        <position position="217"/>
    </location>
</feature>
<comment type="catalytic activity">
    <reaction evidence="1 8">
        <text>Cleavage of hydrophobic, N-terminal signal or leader sequences from secreted and periplasmic proteins.</text>
        <dbReference type="EC" id="3.4.21.89"/>
    </reaction>
</comment>
<dbReference type="Proteomes" id="UP000626148">
    <property type="component" value="Unassembled WGS sequence"/>
</dbReference>
<keyword evidence="8" id="KW-0812">Transmembrane</keyword>
<dbReference type="InterPro" id="IPR036286">
    <property type="entry name" value="LexA/Signal_pep-like_sf"/>
</dbReference>
<dbReference type="EC" id="3.4.21.89" evidence="3 8"/>
<dbReference type="InterPro" id="IPR019757">
    <property type="entry name" value="Pept_S26A_signal_pept_1_Lys-AS"/>
</dbReference>
<dbReference type="SUPFAM" id="SSF51306">
    <property type="entry name" value="LexA/Signal peptidase"/>
    <property type="match status" value="1"/>
</dbReference>
<feature type="transmembrane region" description="Helical" evidence="8">
    <location>
        <begin position="55"/>
        <end position="72"/>
    </location>
</feature>
<dbReference type="GO" id="GO:0006465">
    <property type="term" value="P:signal peptide processing"/>
    <property type="evidence" value="ECO:0007669"/>
    <property type="project" value="InterPro"/>
</dbReference>